<keyword evidence="5" id="KW-1185">Reference proteome</keyword>
<dbReference type="EMBL" id="CAJOBP010002764">
    <property type="protein sequence ID" value="CAF4373047.1"/>
    <property type="molecule type" value="Genomic_DNA"/>
</dbReference>
<evidence type="ECO:0000256" key="2">
    <source>
        <dbReference type="ARBA" id="ARBA00023043"/>
    </source>
</evidence>
<feature type="repeat" description="ANK" evidence="3">
    <location>
        <begin position="256"/>
        <end position="288"/>
    </location>
</feature>
<dbReference type="FunFam" id="1.25.40.20:FF:000009">
    <property type="entry name" value="Poly [ADP-ribose] polymerase"/>
    <property type="match status" value="1"/>
</dbReference>
<organism evidence="4 5">
    <name type="scientific">Rotaria socialis</name>
    <dbReference type="NCBI Taxonomy" id="392032"/>
    <lineage>
        <taxon>Eukaryota</taxon>
        <taxon>Metazoa</taxon>
        <taxon>Spiralia</taxon>
        <taxon>Gnathifera</taxon>
        <taxon>Rotifera</taxon>
        <taxon>Eurotatoria</taxon>
        <taxon>Bdelloidea</taxon>
        <taxon>Philodinida</taxon>
        <taxon>Philodinidae</taxon>
        <taxon>Rotaria</taxon>
    </lineage>
</organism>
<feature type="non-terminal residue" evidence="4">
    <location>
        <position position="650"/>
    </location>
</feature>
<gene>
    <name evidence="4" type="ORF">UJA718_LOCUS17226</name>
</gene>
<feature type="repeat" description="ANK" evidence="3">
    <location>
        <begin position="548"/>
        <end position="580"/>
    </location>
</feature>
<keyword evidence="1" id="KW-0677">Repeat</keyword>
<feature type="repeat" description="ANK" evidence="3">
    <location>
        <begin position="223"/>
        <end position="255"/>
    </location>
</feature>
<dbReference type="PROSITE" id="PS50088">
    <property type="entry name" value="ANK_REPEAT"/>
    <property type="match status" value="12"/>
</dbReference>
<dbReference type="AlphaFoldDB" id="A0A820MJV8"/>
<accession>A0A820MJV8</accession>
<name>A0A820MJV8_9BILA</name>
<dbReference type="InterPro" id="IPR036770">
    <property type="entry name" value="Ankyrin_rpt-contain_sf"/>
</dbReference>
<sequence length="650" mass="70942">MDELLKELFEACRNGDLIKVKKLITPENINAQDILGRKSTPLHFSSGFGRKDVVEYLLSQNANVHMKDDGGLIPLHNAASFGHAEVVQLLLNHHSNVNALDSWNYSPLAEAASKGKVDVCLILLQHGADPNLKNSDGKSALDLADSSTLPVLTGEYRKDELLEAARSGNEEKLLSLLTLANVNCHASDGRKSTPLHLAAGYNRLAICKILLERGADVSCKDKGGLVPLHNAASYGHYEVAELLIQHGAQINASDLWQYTPIHEAASKSRVDVCTLLLTHGADLTLANCHGKTALDIAASRELRDRILYEYNGYSLLNAVQQGDLHRIKKFLTNETINFQHFKTGDSPLHVACTSSSTKHRRQIFEMLLRRGALINVLNTTQIAPIHLCAAADHSDILDMLLKHKADINLLDGQGQTALHHAAKNGHTNACRFLIIHKIGTKILSSCGQTALDVASSSIIQQLLMTYENEKAILTPNVTDLQLQLLEASKSGDVDVVKRVLTFNPSLVNCRDAQGRNSTPLHFAAGYNRLQVVEYLLSTGADVTARDKGGLVPLHNSCSYGHLEVTALLLKHGASSQVTDLWKVTPLHESAAKGKFEICKLLIQNGADINKKNRDGAIPLDLVKERDSDVADLLRGDNAILELAKKGNLER</sequence>
<proteinExistence type="predicted"/>
<dbReference type="InterPro" id="IPR002110">
    <property type="entry name" value="Ankyrin_rpt"/>
</dbReference>
<dbReference type="InterPro" id="IPR051165">
    <property type="entry name" value="Multifunctional_ANK_Repeat"/>
</dbReference>
<dbReference type="SUPFAM" id="SSF48403">
    <property type="entry name" value="Ankyrin repeat"/>
    <property type="match status" value="2"/>
</dbReference>
<reference evidence="4" key="1">
    <citation type="submission" date="2021-02" db="EMBL/GenBank/DDBJ databases">
        <authorList>
            <person name="Nowell W R."/>
        </authorList>
    </citation>
    <scope>NUCLEOTIDE SEQUENCE</scope>
</reference>
<dbReference type="Pfam" id="PF00023">
    <property type="entry name" value="Ank"/>
    <property type="match status" value="4"/>
</dbReference>
<keyword evidence="2 3" id="KW-0040">ANK repeat</keyword>
<dbReference type="PRINTS" id="PR01415">
    <property type="entry name" value="ANKYRIN"/>
</dbReference>
<feature type="repeat" description="ANK" evidence="3">
    <location>
        <begin position="70"/>
        <end position="102"/>
    </location>
</feature>
<feature type="repeat" description="ANK" evidence="3">
    <location>
        <begin position="190"/>
        <end position="222"/>
    </location>
</feature>
<dbReference type="Pfam" id="PF12796">
    <property type="entry name" value="Ank_2"/>
    <property type="match status" value="4"/>
</dbReference>
<dbReference type="SMART" id="SM00248">
    <property type="entry name" value="ANK"/>
    <property type="match status" value="15"/>
</dbReference>
<feature type="repeat" description="ANK" evidence="3">
    <location>
        <begin position="343"/>
        <end position="379"/>
    </location>
</feature>
<protein>
    <submittedName>
        <fullName evidence="4">Uncharacterized protein</fullName>
    </submittedName>
</protein>
<dbReference type="Gene3D" id="1.25.40.20">
    <property type="entry name" value="Ankyrin repeat-containing domain"/>
    <property type="match status" value="4"/>
</dbReference>
<feature type="repeat" description="ANK" evidence="3">
    <location>
        <begin position="413"/>
        <end position="434"/>
    </location>
</feature>
<evidence type="ECO:0000313" key="4">
    <source>
        <dbReference type="EMBL" id="CAF4373047.1"/>
    </source>
</evidence>
<evidence type="ECO:0000256" key="3">
    <source>
        <dbReference type="PROSITE-ProRule" id="PRU00023"/>
    </source>
</evidence>
<evidence type="ECO:0000256" key="1">
    <source>
        <dbReference type="ARBA" id="ARBA00022737"/>
    </source>
</evidence>
<dbReference type="Proteomes" id="UP000663873">
    <property type="component" value="Unassembled WGS sequence"/>
</dbReference>
<dbReference type="PANTHER" id="PTHR24123:SF33">
    <property type="entry name" value="PROTEIN HOS4"/>
    <property type="match status" value="1"/>
</dbReference>
<feature type="repeat" description="ANK" evidence="3">
    <location>
        <begin position="103"/>
        <end position="135"/>
    </location>
</feature>
<dbReference type="PROSITE" id="PS50297">
    <property type="entry name" value="ANK_REP_REGION"/>
    <property type="match status" value="12"/>
</dbReference>
<feature type="repeat" description="ANK" evidence="3">
    <location>
        <begin position="380"/>
        <end position="412"/>
    </location>
</feature>
<comment type="caution">
    <text evidence="4">The sequence shown here is derived from an EMBL/GenBank/DDBJ whole genome shotgun (WGS) entry which is preliminary data.</text>
</comment>
<evidence type="ECO:0000313" key="5">
    <source>
        <dbReference type="Proteomes" id="UP000663873"/>
    </source>
</evidence>
<feature type="repeat" description="ANK" evidence="3">
    <location>
        <begin position="37"/>
        <end position="69"/>
    </location>
</feature>
<feature type="repeat" description="ANK" evidence="3">
    <location>
        <begin position="584"/>
        <end position="613"/>
    </location>
</feature>
<dbReference type="PANTHER" id="PTHR24123">
    <property type="entry name" value="ANKYRIN REPEAT-CONTAINING"/>
    <property type="match status" value="1"/>
</dbReference>
<feature type="repeat" description="ANK" evidence="3">
    <location>
        <begin position="515"/>
        <end position="547"/>
    </location>
</feature>